<sequence>MKTEPAIEQAFLCPKFRSRAMSLSCPFCHSPNLMLVEASTQQSNTALSSLGTPATLAALGATVAKSFNLPPIVGGIAGTVLGSVLNAFTEPSAPTHQNLCFCHNCYQKFPSHLLH</sequence>
<keyword evidence="2" id="KW-1185">Reference proteome</keyword>
<dbReference type="EMBL" id="APRZ01000019">
    <property type="protein sequence ID" value="ENX33086.1"/>
    <property type="molecule type" value="Genomic_DNA"/>
</dbReference>
<comment type="caution">
    <text evidence="1">The sequence shown here is derived from an EMBL/GenBank/DDBJ whole genome shotgun (WGS) entry which is preliminary data.</text>
</comment>
<accession>N9QSU4</accession>
<proteinExistence type="predicted"/>
<dbReference type="PATRIC" id="fig|1217695.3.peg.2945"/>
<name>N9QSU4_9GAMM</name>
<evidence type="ECO:0000313" key="1">
    <source>
        <dbReference type="EMBL" id="ENX33086.1"/>
    </source>
</evidence>
<evidence type="ECO:0000313" key="2">
    <source>
        <dbReference type="Proteomes" id="UP000013009"/>
    </source>
</evidence>
<organism evidence="1 2">
    <name type="scientific">Acinetobacter colistiniresistens</name>
    <dbReference type="NCBI Taxonomy" id="280145"/>
    <lineage>
        <taxon>Bacteria</taxon>
        <taxon>Pseudomonadati</taxon>
        <taxon>Pseudomonadota</taxon>
        <taxon>Gammaproteobacteria</taxon>
        <taxon>Moraxellales</taxon>
        <taxon>Moraxellaceae</taxon>
        <taxon>Acinetobacter</taxon>
    </lineage>
</organism>
<reference evidence="1 2" key="1">
    <citation type="submission" date="2013-02" db="EMBL/GenBank/DDBJ databases">
        <title>The Genome Sequence of Acinetobacter sp. NIPH 1859.</title>
        <authorList>
            <consortium name="The Broad Institute Genome Sequencing Platform"/>
            <consortium name="The Broad Institute Genome Sequencing Center for Infectious Disease"/>
            <person name="Cerqueira G."/>
            <person name="Feldgarden M."/>
            <person name="Courvalin P."/>
            <person name="Perichon B."/>
            <person name="Grillot-Courvalin C."/>
            <person name="Clermont D."/>
            <person name="Rocha E."/>
            <person name="Yoon E.-J."/>
            <person name="Nemec A."/>
            <person name="Walker B."/>
            <person name="Young S.K."/>
            <person name="Zeng Q."/>
            <person name="Gargeya S."/>
            <person name="Fitzgerald M."/>
            <person name="Haas B."/>
            <person name="Abouelleil A."/>
            <person name="Alvarado L."/>
            <person name="Arachchi H.M."/>
            <person name="Berlin A.M."/>
            <person name="Chapman S.B."/>
            <person name="Dewar J."/>
            <person name="Goldberg J."/>
            <person name="Griggs A."/>
            <person name="Gujja S."/>
            <person name="Hansen M."/>
            <person name="Howarth C."/>
            <person name="Imamovic A."/>
            <person name="Larimer J."/>
            <person name="McCowan C."/>
            <person name="Murphy C."/>
            <person name="Neiman D."/>
            <person name="Pearson M."/>
            <person name="Priest M."/>
            <person name="Roberts A."/>
            <person name="Saif S."/>
            <person name="Shea T."/>
            <person name="Sisk P."/>
            <person name="Sykes S."/>
            <person name="Wortman J."/>
            <person name="Nusbaum C."/>
            <person name="Birren B."/>
        </authorList>
    </citation>
    <scope>NUCLEOTIDE SEQUENCE [LARGE SCALE GENOMIC DNA]</scope>
    <source>
        <strain evidence="1 2">NIPH 1859</strain>
    </source>
</reference>
<dbReference type="AlphaFoldDB" id="N9QSU4"/>
<dbReference type="Proteomes" id="UP000013009">
    <property type="component" value="Unassembled WGS sequence"/>
</dbReference>
<gene>
    <name evidence="1" type="ORF">F889_03018</name>
</gene>
<protein>
    <submittedName>
        <fullName evidence="1">Uncharacterized protein</fullName>
    </submittedName>
</protein>
<dbReference type="HOGENOM" id="CLU_168742_1_0_6"/>